<evidence type="ECO:0000313" key="2">
    <source>
        <dbReference type="Proteomes" id="UP000596661"/>
    </source>
</evidence>
<evidence type="ECO:0000313" key="1">
    <source>
        <dbReference type="EnsemblPlants" id="cds.evm.model.02.289"/>
    </source>
</evidence>
<dbReference type="EnsemblPlants" id="evm.model.02.289">
    <property type="protein sequence ID" value="cds.evm.model.02.289"/>
    <property type="gene ID" value="evm.TU.02.289"/>
</dbReference>
<dbReference type="EMBL" id="UZAU01000093">
    <property type="status" value="NOT_ANNOTATED_CDS"/>
    <property type="molecule type" value="Genomic_DNA"/>
</dbReference>
<reference evidence="1" key="1">
    <citation type="submission" date="2018-11" db="EMBL/GenBank/DDBJ databases">
        <authorList>
            <person name="Grassa J C."/>
        </authorList>
    </citation>
    <scope>NUCLEOTIDE SEQUENCE [LARGE SCALE GENOMIC DNA]</scope>
</reference>
<proteinExistence type="predicted"/>
<name>A0A803NZ56_CANSA</name>
<keyword evidence="2" id="KW-1185">Reference proteome</keyword>
<organism evidence="1 2">
    <name type="scientific">Cannabis sativa</name>
    <name type="common">Hemp</name>
    <name type="synonym">Marijuana</name>
    <dbReference type="NCBI Taxonomy" id="3483"/>
    <lineage>
        <taxon>Eukaryota</taxon>
        <taxon>Viridiplantae</taxon>
        <taxon>Streptophyta</taxon>
        <taxon>Embryophyta</taxon>
        <taxon>Tracheophyta</taxon>
        <taxon>Spermatophyta</taxon>
        <taxon>Magnoliopsida</taxon>
        <taxon>eudicotyledons</taxon>
        <taxon>Gunneridae</taxon>
        <taxon>Pentapetalae</taxon>
        <taxon>rosids</taxon>
        <taxon>fabids</taxon>
        <taxon>Rosales</taxon>
        <taxon>Cannabaceae</taxon>
        <taxon>Cannabis</taxon>
    </lineage>
</organism>
<accession>A0A803NZ56</accession>
<sequence length="593" mass="69580">MEERMDIIWRQKSRENWIRFGDANSKFFHTSTIIKRRQNFIGCVEDSHGVWLSDREEIGNYFNHHFRDIFELTESTIDNEFSMFFEDKVTDAESDYIGRSPNSEEIKDIVFKMHPLKVPGPDGFPRIFYRKYWHTVGPQLCEMVKGFFESGVLNKKLNHSYICLILKNPNASSEVLSKFIARAERNGEISAVRIAKSAVPISHLLYADDSIFYFHATAANADSLMNYICKYEGWSGQRVNKQKSGLVFSPNTSRRCRDDIKESLGISCLNSREKYLRNPFFFTASKRRDNQFLKEKILSRLEGWKARHVAQAGRSVLISFVLQSIPNYFMSMVLVPKMLCNDLDRILAKFWWLGISDRNRYCALKSWNELCQPKKSGGLGFRRFADMNVALLTKLFWMVLKDDNKVWVSVLRDKYCRLMSPWSVERKAIDSRCWKSILEARRVYLDGAGLIVADGSSELWDRPWVPHRNMEELKTHFRIRHNQAFWNIKDLFVDRLRVWNEELIQDCFNPTIAEEILQIRPLEEGADILFWKASKSGVFLVKNAYWISQQHRFKETCNMWSKLWKSSLHPRLQLGLIMGWVGRVEEISMGQPN</sequence>
<evidence type="ECO:0008006" key="3">
    <source>
        <dbReference type="Google" id="ProtNLM"/>
    </source>
</evidence>
<dbReference type="Proteomes" id="UP000596661">
    <property type="component" value="Chromosome 2"/>
</dbReference>
<dbReference type="AlphaFoldDB" id="A0A803NZ56"/>
<reference evidence="1" key="2">
    <citation type="submission" date="2021-03" db="UniProtKB">
        <authorList>
            <consortium name="EnsemblPlants"/>
        </authorList>
    </citation>
    <scope>IDENTIFICATION</scope>
</reference>
<dbReference type="Gramene" id="evm.model.02.289">
    <property type="protein sequence ID" value="cds.evm.model.02.289"/>
    <property type="gene ID" value="evm.TU.02.289"/>
</dbReference>
<dbReference type="PANTHER" id="PTHR33116">
    <property type="entry name" value="REVERSE TRANSCRIPTASE ZINC-BINDING DOMAIN-CONTAINING PROTEIN-RELATED-RELATED"/>
    <property type="match status" value="1"/>
</dbReference>
<dbReference type="PANTHER" id="PTHR33116:SF86">
    <property type="entry name" value="REVERSE TRANSCRIPTASE DOMAIN-CONTAINING PROTEIN"/>
    <property type="match status" value="1"/>
</dbReference>
<protein>
    <recommendedName>
        <fullName evidence="3">Reverse transcriptase</fullName>
    </recommendedName>
</protein>
<dbReference type="OMA" id="QDENIHV"/>